<name>A0A4V6D577_SETVI</name>
<evidence type="ECO:0000313" key="1">
    <source>
        <dbReference type="EMBL" id="TKW09056.1"/>
    </source>
</evidence>
<proteinExistence type="predicted"/>
<organism evidence="1 2">
    <name type="scientific">Setaria viridis</name>
    <name type="common">Green bristlegrass</name>
    <name type="synonym">Setaria italica subsp. viridis</name>
    <dbReference type="NCBI Taxonomy" id="4556"/>
    <lineage>
        <taxon>Eukaryota</taxon>
        <taxon>Viridiplantae</taxon>
        <taxon>Streptophyta</taxon>
        <taxon>Embryophyta</taxon>
        <taxon>Tracheophyta</taxon>
        <taxon>Spermatophyta</taxon>
        <taxon>Magnoliopsida</taxon>
        <taxon>Liliopsida</taxon>
        <taxon>Poales</taxon>
        <taxon>Poaceae</taxon>
        <taxon>PACMAD clade</taxon>
        <taxon>Panicoideae</taxon>
        <taxon>Panicodae</taxon>
        <taxon>Paniceae</taxon>
        <taxon>Cenchrinae</taxon>
        <taxon>Setaria</taxon>
    </lineage>
</organism>
<dbReference type="EMBL" id="CM016557">
    <property type="protein sequence ID" value="TKW09056.1"/>
    <property type="molecule type" value="Genomic_DNA"/>
</dbReference>
<reference evidence="1" key="1">
    <citation type="submission" date="2019-03" db="EMBL/GenBank/DDBJ databases">
        <title>WGS assembly of Setaria viridis.</title>
        <authorList>
            <person name="Huang P."/>
            <person name="Jenkins J."/>
            <person name="Grimwood J."/>
            <person name="Barry K."/>
            <person name="Healey A."/>
            <person name="Mamidi S."/>
            <person name="Sreedasyam A."/>
            <person name="Shu S."/>
            <person name="Feldman M."/>
            <person name="Wu J."/>
            <person name="Yu Y."/>
            <person name="Chen C."/>
            <person name="Johnson J."/>
            <person name="Rokhsar D."/>
            <person name="Baxter I."/>
            <person name="Schmutz J."/>
            <person name="Brutnell T."/>
            <person name="Kellogg E."/>
        </authorList>
    </citation>
    <scope>NUCLEOTIDE SEQUENCE [LARGE SCALE GENOMIC DNA]</scope>
</reference>
<dbReference type="Proteomes" id="UP000298652">
    <property type="component" value="Chromosome 6"/>
</dbReference>
<dbReference type="AlphaFoldDB" id="A0A4V6D577"/>
<keyword evidence="2" id="KW-1185">Reference proteome</keyword>
<gene>
    <name evidence="1" type="ORF">SEVIR_6G066500v2</name>
</gene>
<sequence>MWRCISSPRSSSPLMAVLRCSRPVKDQTLAAASTSIVLAVGCGLLCRSAHSSNLCSHAYPRRPLRAHPRPLPRESPLRGMENRRTSIDSNFCRWKWNIKNQVINTLIISVSMESLQVVRKAAATHQDHHYFFLSFILLTKEWYVCLG</sequence>
<dbReference type="Gramene" id="TKW09056">
    <property type="protein sequence ID" value="TKW09056"/>
    <property type="gene ID" value="SEVIR_6G066500v2"/>
</dbReference>
<protein>
    <submittedName>
        <fullName evidence="1">Uncharacterized protein</fullName>
    </submittedName>
</protein>
<accession>A0A4V6D577</accession>
<evidence type="ECO:0000313" key="2">
    <source>
        <dbReference type="Proteomes" id="UP000298652"/>
    </source>
</evidence>